<dbReference type="PANTHER" id="PTHR42964:SF1">
    <property type="entry name" value="POLYKETIDE BIOSYNTHESIS ENOYL-COA HYDRATASE PKSH-RELATED"/>
    <property type="match status" value="1"/>
</dbReference>
<protein>
    <submittedName>
        <fullName evidence="2">Enoyl-CoA hydratase/isomerase family protein</fullName>
        <ecNumber evidence="2">4.2.1.17</ecNumber>
    </submittedName>
</protein>
<evidence type="ECO:0000313" key="2">
    <source>
        <dbReference type="EMBL" id="MXR36828.1"/>
    </source>
</evidence>
<dbReference type="InterPro" id="IPR051683">
    <property type="entry name" value="Enoyl-CoA_Hydratase/Isomerase"/>
</dbReference>
<evidence type="ECO:0000256" key="1">
    <source>
        <dbReference type="ARBA" id="ARBA00005254"/>
    </source>
</evidence>
<dbReference type="InterPro" id="IPR014748">
    <property type="entry name" value="Enoyl-CoA_hydra_C"/>
</dbReference>
<dbReference type="InterPro" id="IPR001753">
    <property type="entry name" value="Enoyl-CoA_hydra/iso"/>
</dbReference>
<dbReference type="GO" id="GO:0008300">
    <property type="term" value="P:isoprenoid catabolic process"/>
    <property type="evidence" value="ECO:0007669"/>
    <property type="project" value="TreeGrafter"/>
</dbReference>
<sequence length="261" mass="28300">MTATILLSQDSRGVATIRLNRPDLHNAMDDEMVGLLTHTLRQVAADESIRVVILTGNGINFSAGHDMAWLQRIAGASADEIAQQARLVTTMLHTLDTLPQPTIARVQGSAFGIGAGLISCCDIAYGVSEALFSFPDTRIGAIPASIAPFVLRAIGERAARRYFLSAERLNAGKAKRLGLLHQVVEDEELDSAIALQVSNLLCNGPQAMHQAKCLINDLALLGTTKEAMELAIHRASETRSSQEGREGLRAFIEKRKPHWQD</sequence>
<dbReference type="RefSeq" id="WP_160796057.1">
    <property type="nucleotide sequence ID" value="NZ_WSSB01000005.1"/>
</dbReference>
<dbReference type="PANTHER" id="PTHR42964">
    <property type="entry name" value="ENOYL-COA HYDRATASE"/>
    <property type="match status" value="1"/>
</dbReference>
<organism evidence="2 3">
    <name type="scientific">Craterilacuibacter sinensis</name>
    <dbReference type="NCBI Taxonomy" id="2686017"/>
    <lineage>
        <taxon>Bacteria</taxon>
        <taxon>Pseudomonadati</taxon>
        <taxon>Pseudomonadota</taxon>
        <taxon>Betaproteobacteria</taxon>
        <taxon>Neisseriales</taxon>
        <taxon>Neisseriaceae</taxon>
        <taxon>Craterilacuibacter</taxon>
    </lineage>
</organism>
<accession>A0A845BNS0</accession>
<dbReference type="AlphaFoldDB" id="A0A845BNS0"/>
<comment type="caution">
    <text evidence="2">The sequence shown here is derived from an EMBL/GenBank/DDBJ whole genome shotgun (WGS) entry which is preliminary data.</text>
</comment>
<dbReference type="CDD" id="cd06558">
    <property type="entry name" value="crotonase-like"/>
    <property type="match status" value="1"/>
</dbReference>
<name>A0A845BNS0_9NEIS</name>
<proteinExistence type="inferred from homology"/>
<gene>
    <name evidence="2" type="ORF">GQF02_07575</name>
</gene>
<dbReference type="GO" id="GO:0016853">
    <property type="term" value="F:isomerase activity"/>
    <property type="evidence" value="ECO:0007669"/>
    <property type="project" value="UniProtKB-KW"/>
</dbReference>
<dbReference type="EC" id="4.2.1.17" evidence="2"/>
<keyword evidence="3" id="KW-1185">Reference proteome</keyword>
<comment type="similarity">
    <text evidence="1">Belongs to the enoyl-CoA hydratase/isomerase family.</text>
</comment>
<dbReference type="InterPro" id="IPR029045">
    <property type="entry name" value="ClpP/crotonase-like_dom_sf"/>
</dbReference>
<dbReference type="SUPFAM" id="SSF52096">
    <property type="entry name" value="ClpP/crotonase"/>
    <property type="match status" value="1"/>
</dbReference>
<dbReference type="Pfam" id="PF00378">
    <property type="entry name" value="ECH_1"/>
    <property type="match status" value="1"/>
</dbReference>
<dbReference type="Gene3D" id="3.90.226.10">
    <property type="entry name" value="2-enoyl-CoA Hydratase, Chain A, domain 1"/>
    <property type="match status" value="1"/>
</dbReference>
<keyword evidence="2" id="KW-0456">Lyase</keyword>
<dbReference type="GO" id="GO:0004300">
    <property type="term" value="F:enoyl-CoA hydratase activity"/>
    <property type="evidence" value="ECO:0007669"/>
    <property type="project" value="UniProtKB-EC"/>
</dbReference>
<dbReference type="Gene3D" id="1.10.12.10">
    <property type="entry name" value="Lyase 2-enoyl-coa Hydratase, Chain A, domain 2"/>
    <property type="match status" value="1"/>
</dbReference>
<dbReference type="EMBL" id="WSSB01000005">
    <property type="protein sequence ID" value="MXR36828.1"/>
    <property type="molecule type" value="Genomic_DNA"/>
</dbReference>
<keyword evidence="2" id="KW-0413">Isomerase</keyword>
<reference evidence="2 3" key="1">
    <citation type="submission" date="2019-12" db="EMBL/GenBank/DDBJ databases">
        <title>Neisseriaceae gen. nov. sp. Genome sequencing and assembly.</title>
        <authorList>
            <person name="Liu Z."/>
            <person name="Li A."/>
        </authorList>
    </citation>
    <scope>NUCLEOTIDE SEQUENCE [LARGE SCALE GENOMIC DNA]</scope>
    <source>
        <strain evidence="2 3">B2N2-7</strain>
    </source>
</reference>
<dbReference type="Proteomes" id="UP000467214">
    <property type="component" value="Unassembled WGS sequence"/>
</dbReference>
<evidence type="ECO:0000313" key="3">
    <source>
        <dbReference type="Proteomes" id="UP000467214"/>
    </source>
</evidence>